<dbReference type="SMART" id="SM00320">
    <property type="entry name" value="WD40"/>
    <property type="match status" value="4"/>
</dbReference>
<feature type="compositionally biased region" description="Gly residues" evidence="4">
    <location>
        <begin position="685"/>
        <end position="694"/>
    </location>
</feature>
<evidence type="ECO:0000256" key="3">
    <source>
        <dbReference type="PROSITE-ProRule" id="PRU00221"/>
    </source>
</evidence>
<dbReference type="RefSeq" id="XP_064684946.1">
    <property type="nucleotide sequence ID" value="XM_064821026.1"/>
</dbReference>
<dbReference type="InterPro" id="IPR001680">
    <property type="entry name" value="WD40_rpt"/>
</dbReference>
<feature type="repeat" description="WD" evidence="3">
    <location>
        <begin position="512"/>
        <end position="553"/>
    </location>
</feature>
<feature type="region of interest" description="Disordered" evidence="4">
    <location>
        <begin position="262"/>
        <end position="294"/>
    </location>
</feature>
<accession>A0AAN7DP31</accession>
<dbReference type="PROSITE" id="PS50294">
    <property type="entry name" value="WD_REPEATS_REGION"/>
    <property type="match status" value="1"/>
</dbReference>
<protein>
    <recommendedName>
        <fullName evidence="7">Catabolite repression protein creC</fullName>
    </recommendedName>
</protein>
<dbReference type="InterPro" id="IPR036322">
    <property type="entry name" value="WD40_repeat_dom_sf"/>
</dbReference>
<feature type="region of interest" description="Disordered" evidence="4">
    <location>
        <begin position="666"/>
        <end position="699"/>
    </location>
</feature>
<dbReference type="Proteomes" id="UP001304243">
    <property type="component" value="Unassembled WGS sequence"/>
</dbReference>
<feature type="compositionally biased region" description="Low complexity" evidence="4">
    <location>
        <begin position="120"/>
        <end position="129"/>
    </location>
</feature>
<keyword evidence="2" id="KW-0677">Repeat</keyword>
<dbReference type="Gene3D" id="2.130.10.10">
    <property type="entry name" value="YVTN repeat-like/Quinoprotein amine dehydrogenase"/>
    <property type="match status" value="1"/>
</dbReference>
<dbReference type="SUPFAM" id="SSF50978">
    <property type="entry name" value="WD40 repeat-like"/>
    <property type="match status" value="1"/>
</dbReference>
<proteinExistence type="predicted"/>
<dbReference type="GeneID" id="89945334"/>
<feature type="compositionally biased region" description="Low complexity" evidence="4">
    <location>
        <begin position="666"/>
        <end position="684"/>
    </location>
</feature>
<dbReference type="GO" id="GO:0051286">
    <property type="term" value="C:cell tip"/>
    <property type="evidence" value="ECO:0007669"/>
    <property type="project" value="TreeGrafter"/>
</dbReference>
<dbReference type="GO" id="GO:0032153">
    <property type="term" value="C:cell division site"/>
    <property type="evidence" value="ECO:0007669"/>
    <property type="project" value="TreeGrafter"/>
</dbReference>
<organism evidence="5 6">
    <name type="scientific">Mucor velutinosus</name>
    <dbReference type="NCBI Taxonomy" id="708070"/>
    <lineage>
        <taxon>Eukaryota</taxon>
        <taxon>Fungi</taxon>
        <taxon>Fungi incertae sedis</taxon>
        <taxon>Mucoromycota</taxon>
        <taxon>Mucoromycotina</taxon>
        <taxon>Mucoromycetes</taxon>
        <taxon>Mucorales</taxon>
        <taxon>Mucorineae</taxon>
        <taxon>Mucoraceae</taxon>
        <taxon>Mucor</taxon>
    </lineage>
</organism>
<feature type="compositionally biased region" description="Low complexity" evidence="4">
    <location>
        <begin position="172"/>
        <end position="205"/>
    </location>
</feature>
<reference evidence="5 6" key="1">
    <citation type="submission" date="2022-11" db="EMBL/GenBank/DDBJ databases">
        <title>Mucor velutinosus strain NIH1002 WGS.</title>
        <authorList>
            <person name="Subramanian P."/>
            <person name="Mullikin J.C."/>
            <person name="Segre J.A."/>
            <person name="Zelazny A.M."/>
        </authorList>
    </citation>
    <scope>NUCLEOTIDE SEQUENCE [LARGE SCALE GENOMIC DNA]</scope>
    <source>
        <strain evidence="5 6">NIH1002</strain>
    </source>
</reference>
<dbReference type="PROSITE" id="PS50082">
    <property type="entry name" value="WD_REPEATS_2"/>
    <property type="match status" value="1"/>
</dbReference>
<evidence type="ECO:0000256" key="4">
    <source>
        <dbReference type="SAM" id="MobiDB-lite"/>
    </source>
</evidence>
<gene>
    <name evidence="5" type="ORF">ATC70_001632</name>
</gene>
<evidence type="ECO:0000313" key="6">
    <source>
        <dbReference type="Proteomes" id="UP001304243"/>
    </source>
</evidence>
<dbReference type="Pfam" id="PF00400">
    <property type="entry name" value="WD40"/>
    <property type="match status" value="2"/>
</dbReference>
<keyword evidence="6" id="KW-1185">Reference proteome</keyword>
<dbReference type="EMBL" id="JASEJX010000013">
    <property type="protein sequence ID" value="KAK4518280.1"/>
    <property type="molecule type" value="Genomic_DNA"/>
</dbReference>
<sequence length="782" mass="85996">MDGYFQSTLAANTLQQNINRNNANNAIAQVARVVPHFPPTNKDFSCTELHTPDGIYHLLHETFYETIAPQFTTGTRASVVSVKDEHFHITNNESSEDEGLIIGGPSFSMTPVKSAALPIPNAASSSSSKRSLRNTLATSSSTSSIHNANGNGLQVLTSPQKIMTSNNGNNASPYSPYSTSFSTTPTSSSQLPPQPVAQHPHQQQQFASGSYMMSSSQDLGMSNLAASHTNHEYSLSSSFNNTNPVNNTGSVGSLSSLFGKSVNTPGARSTPQLSSSIARSMNTSVSSSKPKNHLSKTNSTFVLRFLIHEHLHKMMSSHGLGDEFLFFNIGSSFIWVDSNSKPKEPLSRIVFSKSYPLCHDINETTRCDDHLDIIIGFSTGDIIWYDPLSCKYVRLNKGGAMVNSAVSMIKWIPGSDELFIAIFKNGTVLIMDKERDDQSFNMPEPTSWVESQFNAFRPHRSNKYNPVSVWKISDKGLTDFAFAPDGMHLAITGVDGQMRIIDYRNEKLTDVFSSYYGKLTCVDWSPDGRYILTGGEDDLVTLWSFLERRIIARCPGHKSWVTGVAFDRWRCDDQTYRFGSVGEDCNLILWDFSFSALQKPKHPRALASSPPTILPKQWAPPPPSAISNAIPATLLPPTIQPQSALPINIERKKSLKSHRLFRGFSSPDTSSLISSSAGSNNSGGSTMGGGGSSFGGRFRKRSSRSNNIFSANNDFNDDVIVEDQLKQHMPVLHPPVKKNQAAVLQPTTIKAIHADPCLSLTFREHTLVTTDRRGRIRTWGRP</sequence>
<feature type="region of interest" description="Disordered" evidence="4">
    <location>
        <begin position="120"/>
        <end position="214"/>
    </location>
</feature>
<evidence type="ECO:0008006" key="7">
    <source>
        <dbReference type="Google" id="ProtNLM"/>
    </source>
</evidence>
<dbReference type="PANTHER" id="PTHR14107:SF16">
    <property type="entry name" value="AT02583P"/>
    <property type="match status" value="1"/>
</dbReference>
<feature type="compositionally biased region" description="Polar residues" evidence="4">
    <location>
        <begin position="135"/>
        <end position="171"/>
    </location>
</feature>
<dbReference type="InterPro" id="IPR051362">
    <property type="entry name" value="WD_repeat_creC_regulators"/>
</dbReference>
<dbReference type="InterPro" id="IPR015943">
    <property type="entry name" value="WD40/YVTN_repeat-like_dom_sf"/>
</dbReference>
<dbReference type="PANTHER" id="PTHR14107">
    <property type="entry name" value="WD REPEAT PROTEIN"/>
    <property type="match status" value="1"/>
</dbReference>
<evidence type="ECO:0000256" key="2">
    <source>
        <dbReference type="ARBA" id="ARBA00022737"/>
    </source>
</evidence>
<dbReference type="GO" id="GO:0005634">
    <property type="term" value="C:nucleus"/>
    <property type="evidence" value="ECO:0007669"/>
    <property type="project" value="TreeGrafter"/>
</dbReference>
<keyword evidence="1 3" id="KW-0853">WD repeat</keyword>
<evidence type="ECO:0000256" key="1">
    <source>
        <dbReference type="ARBA" id="ARBA00022574"/>
    </source>
</evidence>
<dbReference type="AlphaFoldDB" id="A0AAN7DP31"/>
<evidence type="ECO:0000313" key="5">
    <source>
        <dbReference type="EMBL" id="KAK4518280.1"/>
    </source>
</evidence>
<comment type="caution">
    <text evidence="5">The sequence shown here is derived from an EMBL/GenBank/DDBJ whole genome shotgun (WGS) entry which is preliminary data.</text>
</comment>
<name>A0AAN7DP31_9FUNG</name>
<dbReference type="GO" id="GO:0045013">
    <property type="term" value="P:carbon catabolite repression of transcription"/>
    <property type="evidence" value="ECO:0007669"/>
    <property type="project" value="TreeGrafter"/>
</dbReference>